<comment type="caution">
    <text evidence="1">The sequence shown here is derived from an EMBL/GenBank/DDBJ whole genome shotgun (WGS) entry which is preliminary data.</text>
</comment>
<proteinExistence type="predicted"/>
<dbReference type="OrthoDB" id="3530008at2759"/>
<accession>A0A8H4RVN8</accession>
<name>A0A8H4RVN8_9HELO</name>
<dbReference type="AlphaFoldDB" id="A0A8H4RVN8"/>
<protein>
    <submittedName>
        <fullName evidence="1">Uncharacterized protein</fullName>
    </submittedName>
</protein>
<reference evidence="1 2" key="1">
    <citation type="submission" date="2020-03" db="EMBL/GenBank/DDBJ databases">
        <title>Draft Genome Sequence of Cudoniella acicularis.</title>
        <authorList>
            <person name="Buettner E."/>
            <person name="Kellner H."/>
        </authorList>
    </citation>
    <scope>NUCLEOTIDE SEQUENCE [LARGE SCALE GENOMIC DNA]</scope>
    <source>
        <strain evidence="1 2">DSM 108380</strain>
    </source>
</reference>
<dbReference type="Proteomes" id="UP000566819">
    <property type="component" value="Unassembled WGS sequence"/>
</dbReference>
<gene>
    <name evidence="1" type="ORF">G7Y89_g1770</name>
</gene>
<keyword evidence="2" id="KW-1185">Reference proteome</keyword>
<evidence type="ECO:0000313" key="1">
    <source>
        <dbReference type="EMBL" id="KAF4636303.1"/>
    </source>
</evidence>
<organism evidence="1 2">
    <name type="scientific">Cudoniella acicularis</name>
    <dbReference type="NCBI Taxonomy" id="354080"/>
    <lineage>
        <taxon>Eukaryota</taxon>
        <taxon>Fungi</taxon>
        <taxon>Dikarya</taxon>
        <taxon>Ascomycota</taxon>
        <taxon>Pezizomycotina</taxon>
        <taxon>Leotiomycetes</taxon>
        <taxon>Helotiales</taxon>
        <taxon>Tricladiaceae</taxon>
        <taxon>Cudoniella</taxon>
    </lineage>
</organism>
<sequence length="115" mass="13015">MKRDGPTNSSNSDHVVIAIDEIERDGCKGWSIVWKTIGIPGGDWVLRAERVQEVIETKSEDGILQTEYRTWGTFGGPMAYLLDWMCTKADIVDRFKDWVDGLKKEAESVEHNSTP</sequence>
<dbReference type="EMBL" id="JAAMPI010000072">
    <property type="protein sequence ID" value="KAF4636303.1"/>
    <property type="molecule type" value="Genomic_DNA"/>
</dbReference>
<evidence type="ECO:0000313" key="2">
    <source>
        <dbReference type="Proteomes" id="UP000566819"/>
    </source>
</evidence>